<feature type="compositionally biased region" description="Basic and acidic residues" evidence="1">
    <location>
        <begin position="103"/>
        <end position="122"/>
    </location>
</feature>
<organism evidence="3 4">
    <name type="scientific">Luteococcus peritonei</name>
    <dbReference type="NCBI Taxonomy" id="88874"/>
    <lineage>
        <taxon>Bacteria</taxon>
        <taxon>Bacillati</taxon>
        <taxon>Actinomycetota</taxon>
        <taxon>Actinomycetes</taxon>
        <taxon>Propionibacteriales</taxon>
        <taxon>Propionibacteriaceae</taxon>
        <taxon>Luteococcus</taxon>
    </lineage>
</organism>
<evidence type="ECO:0000313" key="3">
    <source>
        <dbReference type="EMBL" id="MFD1888646.1"/>
    </source>
</evidence>
<keyword evidence="2" id="KW-0472">Membrane</keyword>
<name>A0ABW4RR05_9ACTN</name>
<dbReference type="RefSeq" id="WP_343871713.1">
    <property type="nucleotide sequence ID" value="NZ_BAAAIX010000001.1"/>
</dbReference>
<dbReference type="InterPro" id="IPR021401">
    <property type="entry name" value="DUF3040"/>
</dbReference>
<dbReference type="Proteomes" id="UP001597326">
    <property type="component" value="Unassembled WGS sequence"/>
</dbReference>
<feature type="transmembrane region" description="Helical" evidence="2">
    <location>
        <begin position="43"/>
        <end position="63"/>
    </location>
</feature>
<feature type="region of interest" description="Disordered" evidence="1">
    <location>
        <begin position="85"/>
        <end position="122"/>
    </location>
</feature>
<protein>
    <submittedName>
        <fullName evidence="3">DUF3040 domain-containing protein</fullName>
    </submittedName>
</protein>
<evidence type="ECO:0000313" key="4">
    <source>
        <dbReference type="Proteomes" id="UP001597326"/>
    </source>
</evidence>
<dbReference type="Pfam" id="PF11239">
    <property type="entry name" value="DUF3040"/>
    <property type="match status" value="1"/>
</dbReference>
<gene>
    <name evidence="3" type="ORF">ACFSCS_00385</name>
</gene>
<sequence>MALSEQEQRLLAELEASLAADDPNLASTLRGERPRTPVARRRVGLAGLGFVVGLLGLVGGMQVHPVVSALGFVVMLLSVLAGSGILNGRRSPPPEAQRTAPVDNRRGTRLDDRSWRPQNDGR</sequence>
<keyword evidence="2" id="KW-0812">Transmembrane</keyword>
<dbReference type="EMBL" id="JBHUFZ010000001">
    <property type="protein sequence ID" value="MFD1888646.1"/>
    <property type="molecule type" value="Genomic_DNA"/>
</dbReference>
<proteinExistence type="predicted"/>
<keyword evidence="4" id="KW-1185">Reference proteome</keyword>
<keyword evidence="2" id="KW-1133">Transmembrane helix</keyword>
<evidence type="ECO:0000256" key="1">
    <source>
        <dbReference type="SAM" id="MobiDB-lite"/>
    </source>
</evidence>
<reference evidence="4" key="1">
    <citation type="journal article" date="2019" name="Int. J. Syst. Evol. Microbiol.">
        <title>The Global Catalogue of Microorganisms (GCM) 10K type strain sequencing project: providing services to taxonomists for standard genome sequencing and annotation.</title>
        <authorList>
            <consortium name="The Broad Institute Genomics Platform"/>
            <consortium name="The Broad Institute Genome Sequencing Center for Infectious Disease"/>
            <person name="Wu L."/>
            <person name="Ma J."/>
        </authorList>
    </citation>
    <scope>NUCLEOTIDE SEQUENCE [LARGE SCALE GENOMIC DNA]</scope>
    <source>
        <strain evidence="4">CAIM 431</strain>
    </source>
</reference>
<feature type="transmembrane region" description="Helical" evidence="2">
    <location>
        <begin position="69"/>
        <end position="88"/>
    </location>
</feature>
<comment type="caution">
    <text evidence="3">The sequence shown here is derived from an EMBL/GenBank/DDBJ whole genome shotgun (WGS) entry which is preliminary data.</text>
</comment>
<evidence type="ECO:0000256" key="2">
    <source>
        <dbReference type="SAM" id="Phobius"/>
    </source>
</evidence>
<accession>A0ABW4RR05</accession>